<comment type="caution">
    <text evidence="2">The sequence shown here is derived from an EMBL/GenBank/DDBJ whole genome shotgun (WGS) entry which is preliminary data.</text>
</comment>
<dbReference type="Proteomes" id="UP001157160">
    <property type="component" value="Unassembled WGS sequence"/>
</dbReference>
<feature type="compositionally biased region" description="Low complexity" evidence="1">
    <location>
        <begin position="88"/>
        <end position="127"/>
    </location>
</feature>
<protein>
    <recommendedName>
        <fullName evidence="4">YtxH domain-containing protein</fullName>
    </recommendedName>
</protein>
<feature type="region of interest" description="Disordered" evidence="1">
    <location>
        <begin position="75"/>
        <end position="127"/>
    </location>
</feature>
<keyword evidence="3" id="KW-1185">Reference proteome</keyword>
<proteinExistence type="predicted"/>
<evidence type="ECO:0000256" key="1">
    <source>
        <dbReference type="SAM" id="MobiDB-lite"/>
    </source>
</evidence>
<dbReference type="RefSeq" id="WP_284232810.1">
    <property type="nucleotide sequence ID" value="NZ_BSUL01000001.1"/>
</dbReference>
<sequence>MRGKLILVTGIAIGYVLGAKAGRERYEQIRRGASRLWNDPRVQGPVHQAEDFAKDKAPEVVEFLADGAKKIAVQVQGASRKGAEKAADATSTAASKAKSAAKTTARKAGSSRSTSTRSSAAKNADES</sequence>
<evidence type="ECO:0000313" key="2">
    <source>
        <dbReference type="EMBL" id="GMA29074.1"/>
    </source>
</evidence>
<dbReference type="AlphaFoldDB" id="A0AA37UHK2"/>
<accession>A0AA37UHK2</accession>
<gene>
    <name evidence="2" type="ORF">GCM10025874_23270</name>
</gene>
<evidence type="ECO:0008006" key="4">
    <source>
        <dbReference type="Google" id="ProtNLM"/>
    </source>
</evidence>
<dbReference type="EMBL" id="BSUL01000001">
    <property type="protein sequence ID" value="GMA29074.1"/>
    <property type="molecule type" value="Genomic_DNA"/>
</dbReference>
<name>A0AA37UHK2_9MICO</name>
<evidence type="ECO:0000313" key="3">
    <source>
        <dbReference type="Proteomes" id="UP001157160"/>
    </source>
</evidence>
<reference evidence="2 3" key="1">
    <citation type="journal article" date="2014" name="Int. J. Syst. Evol. Microbiol.">
        <title>Complete genome sequence of Corynebacterium casei LMG S-19264T (=DSM 44701T), isolated from a smear-ripened cheese.</title>
        <authorList>
            <consortium name="US DOE Joint Genome Institute (JGI-PGF)"/>
            <person name="Walter F."/>
            <person name="Albersmeier A."/>
            <person name="Kalinowski J."/>
            <person name="Ruckert C."/>
        </authorList>
    </citation>
    <scope>NUCLEOTIDE SEQUENCE [LARGE SCALE GENOMIC DNA]</scope>
    <source>
        <strain evidence="2 3">NBRC 112289</strain>
    </source>
</reference>
<organism evidence="2 3">
    <name type="scientific">Arenivirga flava</name>
    <dbReference type="NCBI Taxonomy" id="1930060"/>
    <lineage>
        <taxon>Bacteria</taxon>
        <taxon>Bacillati</taxon>
        <taxon>Actinomycetota</taxon>
        <taxon>Actinomycetes</taxon>
        <taxon>Micrococcales</taxon>
        <taxon>Microbacteriaceae</taxon>
        <taxon>Arenivirga</taxon>
    </lineage>
</organism>